<keyword evidence="5" id="KW-1185">Reference proteome</keyword>
<dbReference type="Proteomes" id="UP001259832">
    <property type="component" value="Unassembled WGS sequence"/>
</dbReference>
<gene>
    <name evidence="4" type="ORF">P3T76_014857</name>
</gene>
<dbReference type="InterPro" id="IPR009057">
    <property type="entry name" value="Homeodomain-like_sf"/>
</dbReference>
<evidence type="ECO:0000259" key="3">
    <source>
        <dbReference type="Pfam" id="PF13358"/>
    </source>
</evidence>
<dbReference type="GO" id="GO:0005634">
    <property type="term" value="C:nucleus"/>
    <property type="evidence" value="ECO:0007669"/>
    <property type="project" value="TreeGrafter"/>
</dbReference>
<proteinExistence type="predicted"/>
<evidence type="ECO:0000313" key="5">
    <source>
        <dbReference type="Proteomes" id="UP001259832"/>
    </source>
</evidence>
<feature type="domain" description="Tc1-like transposase DDE" evidence="3">
    <location>
        <begin position="399"/>
        <end position="541"/>
    </location>
</feature>
<dbReference type="InterPro" id="IPR038717">
    <property type="entry name" value="Tc1-like_DDE_dom"/>
</dbReference>
<dbReference type="GO" id="GO:0003677">
    <property type="term" value="F:DNA binding"/>
    <property type="evidence" value="ECO:0007669"/>
    <property type="project" value="TreeGrafter"/>
</dbReference>
<name>A0AAD9G0L5_9STRA</name>
<evidence type="ECO:0000259" key="2">
    <source>
        <dbReference type="Pfam" id="PF03184"/>
    </source>
</evidence>
<comment type="caution">
    <text evidence="4">The sequence shown here is derived from an EMBL/GenBank/DDBJ whole genome shotgun (WGS) entry which is preliminary data.</text>
</comment>
<dbReference type="InterPro" id="IPR004875">
    <property type="entry name" value="DDE_SF_endonuclease_dom"/>
</dbReference>
<feature type="region of interest" description="Disordered" evidence="1">
    <location>
        <begin position="1"/>
        <end position="33"/>
    </location>
</feature>
<dbReference type="EMBL" id="JASMQC010000046">
    <property type="protein sequence ID" value="KAK1929640.1"/>
    <property type="molecule type" value="Genomic_DNA"/>
</dbReference>
<reference evidence="4" key="1">
    <citation type="submission" date="2023-08" db="EMBL/GenBank/DDBJ databases">
        <title>Reference Genome Resource for the Citrus Pathogen Phytophthora citrophthora.</title>
        <authorList>
            <person name="Moller H."/>
            <person name="Coetzee B."/>
            <person name="Rose L.J."/>
            <person name="Van Niekerk J.M."/>
        </authorList>
    </citation>
    <scope>NUCLEOTIDE SEQUENCE</scope>
    <source>
        <strain evidence="4">STE-U-9442</strain>
    </source>
</reference>
<sequence>MGSLSMQDSSEDVEAVVATSTSRDDTARTKHRHHYSVKLKRQVLTALDTEQLSLRVASRKFGVPRRTASNWVKEKRNIFSIKGSEKTLARTTGTPELIPFSTQLVTYMKDIRRTNQPLTTTKMAHYIKTEHLHWIAAYTATKVREDAAYESLLRLMRRFAYRHGFSRRRPHGLKEKQDDLNEVQKAFSCKYDELYRQYDPSAVFNIDETGVYYDTPPSCILCERGKSAAITTPEKHSARLTVVCSVREDGQKLPLFFILRGAPGGCIETTELPTYPKGPSVLLVDNLDSHVSQESVDIVAGELFSTLQPLPKNSTSVCQPLDVGVMGPLKAKLRTAWLLEDTVCKTAKEKWLATIQRVILAWESISDDTIFDWPLVSVRLCIVRFTLELSTIKWCQMNIQFLDEVSFENRGMLRSRGYSLKGKKLAFRGEFNRKARVSLLCFISVDGHVETFHTDGTFDRSKFVECYRTHAHSENTVHQYPGRGSVWILDGAKIHCHPDIVYYLRSLGIIIPIFLPAYCPFYNPIEYLFGLIKKAFKRQYVEGSKENTLCACAAAVSRV</sequence>
<dbReference type="AlphaFoldDB" id="A0AAD9G0L5"/>
<evidence type="ECO:0000256" key="1">
    <source>
        <dbReference type="SAM" id="MobiDB-lite"/>
    </source>
</evidence>
<protein>
    <recommendedName>
        <fullName evidence="6">Tc1-like transposase DDE domain-containing protein</fullName>
    </recommendedName>
</protein>
<dbReference type="Pfam" id="PF03184">
    <property type="entry name" value="DDE_1"/>
    <property type="match status" value="1"/>
</dbReference>
<evidence type="ECO:0008006" key="6">
    <source>
        <dbReference type="Google" id="ProtNLM"/>
    </source>
</evidence>
<dbReference type="Gene3D" id="3.30.420.10">
    <property type="entry name" value="Ribonuclease H-like superfamily/Ribonuclease H"/>
    <property type="match status" value="1"/>
</dbReference>
<dbReference type="InterPro" id="IPR050863">
    <property type="entry name" value="CenT-Element_Derived"/>
</dbReference>
<feature type="domain" description="DDE-1" evidence="2">
    <location>
        <begin position="279"/>
        <end position="370"/>
    </location>
</feature>
<accession>A0AAD9G0L5</accession>
<organism evidence="4 5">
    <name type="scientific">Phytophthora citrophthora</name>
    <dbReference type="NCBI Taxonomy" id="4793"/>
    <lineage>
        <taxon>Eukaryota</taxon>
        <taxon>Sar</taxon>
        <taxon>Stramenopiles</taxon>
        <taxon>Oomycota</taxon>
        <taxon>Peronosporomycetes</taxon>
        <taxon>Peronosporales</taxon>
        <taxon>Peronosporaceae</taxon>
        <taxon>Phytophthora</taxon>
    </lineage>
</organism>
<dbReference type="Gene3D" id="1.10.10.60">
    <property type="entry name" value="Homeodomain-like"/>
    <property type="match status" value="1"/>
</dbReference>
<dbReference type="Pfam" id="PF13358">
    <property type="entry name" value="DDE_3"/>
    <property type="match status" value="1"/>
</dbReference>
<dbReference type="SUPFAM" id="SSF46689">
    <property type="entry name" value="Homeodomain-like"/>
    <property type="match status" value="1"/>
</dbReference>
<dbReference type="PANTHER" id="PTHR19303">
    <property type="entry name" value="TRANSPOSON"/>
    <property type="match status" value="1"/>
</dbReference>
<dbReference type="InterPro" id="IPR036397">
    <property type="entry name" value="RNaseH_sf"/>
</dbReference>
<evidence type="ECO:0000313" key="4">
    <source>
        <dbReference type="EMBL" id="KAK1929640.1"/>
    </source>
</evidence>
<dbReference type="PANTHER" id="PTHR19303:SF57">
    <property type="entry name" value="HTH CENPB-TYPE DOMAIN-CONTAINING PROTEIN"/>
    <property type="match status" value="1"/>
</dbReference>